<evidence type="ECO:0000313" key="7">
    <source>
        <dbReference type="EMBL" id="OPX18110.1"/>
    </source>
</evidence>
<keyword evidence="4 6" id="KW-1133">Transmembrane helix</keyword>
<comment type="caution">
    <text evidence="7">The sequence shown here is derived from an EMBL/GenBank/DDBJ whole genome shotgun (WGS) entry which is preliminary data.</text>
</comment>
<dbReference type="PANTHER" id="PTHR30250:SF11">
    <property type="entry name" value="O-ANTIGEN TRANSPORTER-RELATED"/>
    <property type="match status" value="1"/>
</dbReference>
<dbReference type="Proteomes" id="UP000191663">
    <property type="component" value="Unassembled WGS sequence"/>
</dbReference>
<dbReference type="Pfam" id="PF01943">
    <property type="entry name" value="Polysacc_synt"/>
    <property type="match status" value="1"/>
</dbReference>
<protein>
    <submittedName>
        <fullName evidence="7">Uncharacterized protein</fullName>
    </submittedName>
</protein>
<feature type="transmembrane region" description="Helical" evidence="6">
    <location>
        <begin position="431"/>
        <end position="451"/>
    </location>
</feature>
<name>A0A1V4QFH5_UNCW3</name>
<feature type="transmembrane region" description="Helical" evidence="6">
    <location>
        <begin position="35"/>
        <end position="55"/>
    </location>
</feature>
<feature type="transmembrane region" description="Helical" evidence="6">
    <location>
        <begin position="237"/>
        <end position="261"/>
    </location>
</feature>
<feature type="transmembrane region" description="Helical" evidence="6">
    <location>
        <begin position="202"/>
        <end position="231"/>
    </location>
</feature>
<evidence type="ECO:0000256" key="6">
    <source>
        <dbReference type="SAM" id="Phobius"/>
    </source>
</evidence>
<gene>
    <name evidence="7" type="ORF">BXT86_02890</name>
</gene>
<keyword evidence="2" id="KW-1003">Cell membrane</keyword>
<organism evidence="7 8">
    <name type="scientific">candidate division WOR-3 bacterium 4484_100</name>
    <dbReference type="NCBI Taxonomy" id="1936077"/>
    <lineage>
        <taxon>Bacteria</taxon>
        <taxon>Bacteria division WOR-3</taxon>
    </lineage>
</organism>
<dbReference type="EMBL" id="MUKB01000039">
    <property type="protein sequence ID" value="OPX18110.1"/>
    <property type="molecule type" value="Genomic_DNA"/>
</dbReference>
<feature type="transmembrane region" description="Helical" evidence="6">
    <location>
        <begin position="282"/>
        <end position="301"/>
    </location>
</feature>
<evidence type="ECO:0000256" key="1">
    <source>
        <dbReference type="ARBA" id="ARBA00004651"/>
    </source>
</evidence>
<sequence length="464" mass="52233">MKKVSKNFIFLFTGDIIVRIIGFIATVYIARILDIAGFGLISYGLAFLNYALLFGNPGVTTIGAREIAKEEKFQDVIAKVLGVRFFLSLIIFLLLGVGLLIVPGGILTKRIIFFYALCIFPASLLLEFVFQGREDMEYIGIGRVIQYGVYLALLFLFVKKGQDILMVPISFLVGYSVIAVFLIFIFLVRYGPIRFSFRDWRLLLSMAIPVGLATVLNQVSLNLPVIILGIFHSKSEVGAFSAGLKIIMVLLIIERVLYFIFFPIVARQYRHSPEKLHQSFTFILRIIFSLTVPILVGGLVLGPRMIVAIYGQGFVQAVNIFSIMLFYFFLSPLNTIFGYGLVAFDKEKRFLRVIVISSAVNFLLLFILGIYYRASGTAFALVVGEIVGVSLMYYEIKKFVRVSIFGPIVRPVIVAGLMSIILYLLYELNLIFLIVLGIFIYGAVFYFFGGITRNQLEVFKKSLQ</sequence>
<evidence type="ECO:0000313" key="8">
    <source>
        <dbReference type="Proteomes" id="UP000191663"/>
    </source>
</evidence>
<evidence type="ECO:0000256" key="4">
    <source>
        <dbReference type="ARBA" id="ARBA00022989"/>
    </source>
</evidence>
<feature type="transmembrane region" description="Helical" evidence="6">
    <location>
        <begin position="137"/>
        <end position="158"/>
    </location>
</feature>
<evidence type="ECO:0000256" key="5">
    <source>
        <dbReference type="ARBA" id="ARBA00023136"/>
    </source>
</evidence>
<feature type="transmembrane region" description="Helical" evidence="6">
    <location>
        <begin position="408"/>
        <end position="425"/>
    </location>
</feature>
<feature type="transmembrane region" description="Helical" evidence="6">
    <location>
        <begin position="164"/>
        <end position="190"/>
    </location>
</feature>
<feature type="transmembrane region" description="Helical" evidence="6">
    <location>
        <begin position="7"/>
        <end position="29"/>
    </location>
</feature>
<accession>A0A1V4QFH5</accession>
<keyword evidence="5 6" id="KW-0472">Membrane</keyword>
<dbReference type="GO" id="GO:0005886">
    <property type="term" value="C:plasma membrane"/>
    <property type="evidence" value="ECO:0007669"/>
    <property type="project" value="UniProtKB-SubCell"/>
</dbReference>
<feature type="transmembrane region" description="Helical" evidence="6">
    <location>
        <begin position="350"/>
        <end position="372"/>
    </location>
</feature>
<proteinExistence type="predicted"/>
<evidence type="ECO:0000256" key="2">
    <source>
        <dbReference type="ARBA" id="ARBA00022475"/>
    </source>
</evidence>
<dbReference type="AlphaFoldDB" id="A0A1V4QFH5"/>
<feature type="transmembrane region" description="Helical" evidence="6">
    <location>
        <begin position="112"/>
        <end position="130"/>
    </location>
</feature>
<feature type="transmembrane region" description="Helical" evidence="6">
    <location>
        <begin position="76"/>
        <end position="106"/>
    </location>
</feature>
<dbReference type="PANTHER" id="PTHR30250">
    <property type="entry name" value="PST FAMILY PREDICTED COLANIC ACID TRANSPORTER"/>
    <property type="match status" value="1"/>
</dbReference>
<dbReference type="InterPro" id="IPR002797">
    <property type="entry name" value="Polysacc_synth"/>
</dbReference>
<reference evidence="8" key="1">
    <citation type="submission" date="2017-01" db="EMBL/GenBank/DDBJ databases">
        <title>Novel pathways for hydrocarbon cycling and metabolic interdependencies in hydrothermal sediment communities.</title>
        <authorList>
            <person name="Dombrowski N."/>
            <person name="Seitz K."/>
            <person name="Teske A."/>
            <person name="Baker B."/>
        </authorList>
    </citation>
    <scope>NUCLEOTIDE SEQUENCE [LARGE SCALE GENOMIC DNA]</scope>
</reference>
<dbReference type="InterPro" id="IPR050833">
    <property type="entry name" value="Poly_Biosynth_Transport"/>
</dbReference>
<dbReference type="CDD" id="cd13128">
    <property type="entry name" value="MATE_Wzx_like"/>
    <property type="match status" value="1"/>
</dbReference>
<comment type="subcellular location">
    <subcellularLocation>
        <location evidence="1">Cell membrane</location>
        <topology evidence="1">Multi-pass membrane protein</topology>
    </subcellularLocation>
</comment>
<feature type="transmembrane region" description="Helical" evidence="6">
    <location>
        <begin position="378"/>
        <end position="396"/>
    </location>
</feature>
<evidence type="ECO:0000256" key="3">
    <source>
        <dbReference type="ARBA" id="ARBA00022692"/>
    </source>
</evidence>
<keyword evidence="3 6" id="KW-0812">Transmembrane</keyword>